<gene>
    <name evidence="3" type="ORF">DFH08DRAFT_168138</name>
</gene>
<evidence type="ECO:0000259" key="2">
    <source>
        <dbReference type="PROSITE" id="PS50181"/>
    </source>
</evidence>
<comment type="caution">
    <text evidence="3">The sequence shown here is derived from an EMBL/GenBank/DDBJ whole genome shotgun (WGS) entry which is preliminary data.</text>
</comment>
<dbReference type="Pfam" id="PF12937">
    <property type="entry name" value="F-box-like"/>
    <property type="match status" value="1"/>
</dbReference>
<feature type="coiled-coil region" evidence="1">
    <location>
        <begin position="15"/>
        <end position="53"/>
    </location>
</feature>
<keyword evidence="4" id="KW-1185">Reference proteome</keyword>
<dbReference type="Proteomes" id="UP001218218">
    <property type="component" value="Unassembled WGS sequence"/>
</dbReference>
<organism evidence="3 4">
    <name type="scientific">Mycena albidolilacea</name>
    <dbReference type="NCBI Taxonomy" id="1033008"/>
    <lineage>
        <taxon>Eukaryota</taxon>
        <taxon>Fungi</taxon>
        <taxon>Dikarya</taxon>
        <taxon>Basidiomycota</taxon>
        <taxon>Agaricomycotina</taxon>
        <taxon>Agaricomycetes</taxon>
        <taxon>Agaricomycetidae</taxon>
        <taxon>Agaricales</taxon>
        <taxon>Marasmiineae</taxon>
        <taxon>Mycenaceae</taxon>
        <taxon>Mycena</taxon>
    </lineage>
</organism>
<dbReference type="SUPFAM" id="SSF81383">
    <property type="entry name" value="F-box domain"/>
    <property type="match status" value="1"/>
</dbReference>
<dbReference type="PANTHER" id="PTHR38926:SF72">
    <property type="entry name" value="IM:7136021-RELATED"/>
    <property type="match status" value="1"/>
</dbReference>
<evidence type="ECO:0000256" key="1">
    <source>
        <dbReference type="SAM" id="Coils"/>
    </source>
</evidence>
<dbReference type="EMBL" id="JARIHO010000002">
    <property type="protein sequence ID" value="KAJ7366475.1"/>
    <property type="molecule type" value="Genomic_DNA"/>
</dbReference>
<dbReference type="Gene3D" id="3.80.10.10">
    <property type="entry name" value="Ribonuclease Inhibitor"/>
    <property type="match status" value="1"/>
</dbReference>
<dbReference type="PROSITE" id="PS50181">
    <property type="entry name" value="FBOX"/>
    <property type="match status" value="1"/>
</dbReference>
<dbReference type="InterPro" id="IPR036047">
    <property type="entry name" value="F-box-like_dom_sf"/>
</dbReference>
<reference evidence="3" key="1">
    <citation type="submission" date="2023-03" db="EMBL/GenBank/DDBJ databases">
        <title>Massive genome expansion in bonnet fungi (Mycena s.s.) driven by repeated elements and novel gene families across ecological guilds.</title>
        <authorList>
            <consortium name="Lawrence Berkeley National Laboratory"/>
            <person name="Harder C.B."/>
            <person name="Miyauchi S."/>
            <person name="Viragh M."/>
            <person name="Kuo A."/>
            <person name="Thoen E."/>
            <person name="Andreopoulos B."/>
            <person name="Lu D."/>
            <person name="Skrede I."/>
            <person name="Drula E."/>
            <person name="Henrissat B."/>
            <person name="Morin E."/>
            <person name="Kohler A."/>
            <person name="Barry K."/>
            <person name="LaButti K."/>
            <person name="Morin E."/>
            <person name="Salamov A."/>
            <person name="Lipzen A."/>
            <person name="Mereny Z."/>
            <person name="Hegedus B."/>
            <person name="Baldrian P."/>
            <person name="Stursova M."/>
            <person name="Weitz H."/>
            <person name="Taylor A."/>
            <person name="Grigoriev I.V."/>
            <person name="Nagy L.G."/>
            <person name="Martin F."/>
            <person name="Kauserud H."/>
        </authorList>
    </citation>
    <scope>NUCLEOTIDE SEQUENCE</scope>
    <source>
        <strain evidence="3">CBHHK002</strain>
    </source>
</reference>
<dbReference type="PANTHER" id="PTHR38926">
    <property type="entry name" value="F-BOX DOMAIN CONTAINING PROTEIN, EXPRESSED"/>
    <property type="match status" value="1"/>
</dbReference>
<feature type="domain" description="F-box" evidence="2">
    <location>
        <begin position="68"/>
        <end position="119"/>
    </location>
</feature>
<keyword evidence="1" id="KW-0175">Coiled coil</keyword>
<sequence length="502" mass="57111">MAAPSMMVSVREILLEQTERTRQRSRADIQRFIKDSELKIASLESQISALIELRDCEHAYVAALRHLTSPIHTLPVELLAEIFKLVVTVTDIKDVFRISQVCSDWRQLAHRTTRLWTAPIRVELQSRTATSEGLYVDGLKALFTRSDPHPIHVSLVSLADHRIPEEVLRFAPRWRSLELKLPHNLYTPLPLVSQLAECRFDSLEELELERAFRRDISDPSRIISFSQVPRLRKLRMKIYSNAMPILIPWDQLTDLVLDCETLDIALDILSQCRHLVIARVVTRPLPAQAERDILALSHMRALTLELYDSDGFVGMPILDYLLAPALEELFLNFAGVAAMQWAEAFTAFQLRSPNITRLALDLNSGAMITSDDLMAVIRHAPSLNCLKLSEYMRCLDDAFIGALYYQEDTRPLLPRLHSLILHVPEPEFSFTEAVLAGMIASRWWTDAELALHFSPRAAARWGFVQLQGGFSTDFTDMMKTLQHRGLPLVLLDTSGRPFSPMS</sequence>
<dbReference type="Gene3D" id="1.20.1280.50">
    <property type="match status" value="1"/>
</dbReference>
<proteinExistence type="predicted"/>
<dbReference type="InterPro" id="IPR001810">
    <property type="entry name" value="F-box_dom"/>
</dbReference>
<accession>A0AAD7AS04</accession>
<dbReference type="InterPro" id="IPR032675">
    <property type="entry name" value="LRR_dom_sf"/>
</dbReference>
<evidence type="ECO:0000313" key="3">
    <source>
        <dbReference type="EMBL" id="KAJ7366475.1"/>
    </source>
</evidence>
<name>A0AAD7AS04_9AGAR</name>
<evidence type="ECO:0000313" key="4">
    <source>
        <dbReference type="Proteomes" id="UP001218218"/>
    </source>
</evidence>
<protein>
    <recommendedName>
        <fullName evidence="2">F-box domain-containing protein</fullName>
    </recommendedName>
</protein>
<dbReference type="AlphaFoldDB" id="A0AAD7AS04"/>